<dbReference type="RefSeq" id="WP_261496831.1">
    <property type="nucleotide sequence ID" value="NZ_JAOCQF010000003.1"/>
</dbReference>
<dbReference type="PIRSF" id="PIRSF016578">
    <property type="entry name" value="HsaA"/>
    <property type="match status" value="1"/>
</dbReference>
<dbReference type="SUPFAM" id="SSF56645">
    <property type="entry name" value="Acyl-CoA dehydrogenase NM domain-like"/>
    <property type="match status" value="1"/>
</dbReference>
<organism evidence="9 10">
    <name type="scientific">Albidovulum sediminis</name>
    <dbReference type="NCBI Taxonomy" id="3066345"/>
    <lineage>
        <taxon>Bacteria</taxon>
        <taxon>Pseudomonadati</taxon>
        <taxon>Pseudomonadota</taxon>
        <taxon>Alphaproteobacteria</taxon>
        <taxon>Rhodobacterales</taxon>
        <taxon>Paracoccaceae</taxon>
        <taxon>Albidovulum</taxon>
    </lineage>
</organism>
<dbReference type="Gene3D" id="1.20.140.10">
    <property type="entry name" value="Butyryl-CoA Dehydrogenase, subunit A, domain 3"/>
    <property type="match status" value="1"/>
</dbReference>
<dbReference type="SUPFAM" id="SSF47203">
    <property type="entry name" value="Acyl-CoA dehydrogenase C-terminal domain-like"/>
    <property type="match status" value="1"/>
</dbReference>
<dbReference type="Pfam" id="PF02771">
    <property type="entry name" value="Acyl-CoA_dh_N"/>
    <property type="match status" value="1"/>
</dbReference>
<evidence type="ECO:0000259" key="7">
    <source>
        <dbReference type="Pfam" id="PF02770"/>
    </source>
</evidence>
<dbReference type="InterPro" id="IPR037069">
    <property type="entry name" value="AcylCoA_DH/ox_N_sf"/>
</dbReference>
<dbReference type="InterPro" id="IPR046373">
    <property type="entry name" value="Acyl-CoA_Oxase/DH_mid-dom_sf"/>
</dbReference>
<keyword evidence="3 5" id="KW-0285">Flavoprotein</keyword>
<dbReference type="Gene3D" id="2.40.110.10">
    <property type="entry name" value="Butyryl-CoA Dehydrogenase, subunit A, domain 2"/>
    <property type="match status" value="1"/>
</dbReference>
<proteinExistence type="inferred from homology"/>
<keyword evidence="5" id="KW-0560">Oxidoreductase</keyword>
<evidence type="ECO:0000256" key="5">
    <source>
        <dbReference type="RuleBase" id="RU362125"/>
    </source>
</evidence>
<evidence type="ECO:0000256" key="2">
    <source>
        <dbReference type="ARBA" id="ARBA00009347"/>
    </source>
</evidence>
<evidence type="ECO:0000259" key="6">
    <source>
        <dbReference type="Pfam" id="PF00441"/>
    </source>
</evidence>
<name>A0ABT2NPT1_9RHOB</name>
<comment type="caution">
    <text evidence="9">The sequence shown here is derived from an EMBL/GenBank/DDBJ whole genome shotgun (WGS) entry which is preliminary data.</text>
</comment>
<evidence type="ECO:0000256" key="1">
    <source>
        <dbReference type="ARBA" id="ARBA00001974"/>
    </source>
</evidence>
<gene>
    <name evidence="9" type="ORF">N5I32_15550</name>
</gene>
<evidence type="ECO:0000313" key="10">
    <source>
        <dbReference type="Proteomes" id="UP001205601"/>
    </source>
</evidence>
<evidence type="ECO:0000259" key="8">
    <source>
        <dbReference type="Pfam" id="PF02771"/>
    </source>
</evidence>
<dbReference type="PROSITE" id="PS00072">
    <property type="entry name" value="ACYL_COA_DH_1"/>
    <property type="match status" value="1"/>
</dbReference>
<comment type="similarity">
    <text evidence="2 5">Belongs to the acyl-CoA dehydrogenase family.</text>
</comment>
<dbReference type="Proteomes" id="UP001205601">
    <property type="component" value="Unassembled WGS sequence"/>
</dbReference>
<dbReference type="PANTHER" id="PTHR43884:SF40">
    <property type="entry name" value="ACYL-COA DEHYDROGENASE"/>
    <property type="match status" value="1"/>
</dbReference>
<dbReference type="InterPro" id="IPR006089">
    <property type="entry name" value="Acyl-CoA_DH_CS"/>
</dbReference>
<keyword evidence="10" id="KW-1185">Reference proteome</keyword>
<feature type="domain" description="Acyl-CoA oxidase/dehydrogenase middle" evidence="7">
    <location>
        <begin position="122"/>
        <end position="221"/>
    </location>
</feature>
<dbReference type="InterPro" id="IPR036250">
    <property type="entry name" value="AcylCo_DH-like_C"/>
</dbReference>
<dbReference type="Pfam" id="PF02770">
    <property type="entry name" value="Acyl-CoA_dh_M"/>
    <property type="match status" value="1"/>
</dbReference>
<dbReference type="Gene3D" id="1.10.540.10">
    <property type="entry name" value="Acyl-CoA dehydrogenase/oxidase, N-terminal domain"/>
    <property type="match status" value="1"/>
</dbReference>
<evidence type="ECO:0000256" key="4">
    <source>
        <dbReference type="ARBA" id="ARBA00022827"/>
    </source>
</evidence>
<evidence type="ECO:0000313" key="9">
    <source>
        <dbReference type="EMBL" id="MCT8330933.1"/>
    </source>
</evidence>
<feature type="domain" description="Acyl-CoA dehydrogenase/oxidase C-terminal" evidence="6">
    <location>
        <begin position="234"/>
        <end position="381"/>
    </location>
</feature>
<dbReference type="PROSITE" id="PS00073">
    <property type="entry name" value="ACYL_COA_DH_2"/>
    <property type="match status" value="1"/>
</dbReference>
<comment type="cofactor">
    <cofactor evidence="1 5">
        <name>FAD</name>
        <dbReference type="ChEBI" id="CHEBI:57692"/>
    </cofactor>
</comment>
<protein>
    <submittedName>
        <fullName evidence="9">Acyl-CoA dehydrogenase family protein</fullName>
    </submittedName>
</protein>
<dbReference type="InterPro" id="IPR009100">
    <property type="entry name" value="AcylCoA_DH/oxidase_NM_dom_sf"/>
</dbReference>
<evidence type="ECO:0000256" key="3">
    <source>
        <dbReference type="ARBA" id="ARBA00022630"/>
    </source>
</evidence>
<sequence>MHFGLTEEQQMIVDTTRAFVENELYPHEQTIERTGHLPIELIRELQAKAMAAGLYAANMPEEVGGAGLDTLTWLLYEKELGRANYALHWTCVARPSNILLAGNDEQREQYLYPCIRGETWDCLAMTEPGAGSDLRGMKASARQDGDDWILNGTKHFISHADIAGFAIVFMATGEEQTPRGPKKKITAFFVDKGTRGFTVREGYRNVSHRGYTNAVLEFDDCRLNRRQILGEVHKGFEVANAWLGATRLQVASTCLGRAERALAHAIAYAAEREQFGQKIGKFQGISFKLADMAMELKAAELLTREAAWKYDQRSVTEADMSMAKLKATEVLAMIADEAIQIHGGMGLMDELPLERIWRDARVERIWEGTSEIQRHIISRELLRPFGA</sequence>
<feature type="domain" description="Acyl-CoA dehydrogenase/oxidase N-terminal" evidence="8">
    <location>
        <begin position="6"/>
        <end position="118"/>
    </location>
</feature>
<accession>A0ABT2NPT1</accession>
<reference evidence="10" key="1">
    <citation type="submission" date="2023-07" db="EMBL/GenBank/DDBJ databases">
        <title>Defluviimonas sediminis sp. nov., isolated from mangrove sediment.</title>
        <authorList>
            <person name="Liu L."/>
            <person name="Li J."/>
            <person name="Huang Y."/>
            <person name="Pan J."/>
            <person name="Li M."/>
        </authorList>
    </citation>
    <scope>NUCLEOTIDE SEQUENCE [LARGE SCALE GENOMIC DNA]</scope>
    <source>
        <strain evidence="10">FT324</strain>
    </source>
</reference>
<dbReference type="InterPro" id="IPR009075">
    <property type="entry name" value="AcylCo_DH/oxidase_C"/>
</dbReference>
<dbReference type="Pfam" id="PF00441">
    <property type="entry name" value="Acyl-CoA_dh_1"/>
    <property type="match status" value="1"/>
</dbReference>
<dbReference type="EMBL" id="JAOCQF010000003">
    <property type="protein sequence ID" value="MCT8330933.1"/>
    <property type="molecule type" value="Genomic_DNA"/>
</dbReference>
<dbReference type="InterPro" id="IPR006091">
    <property type="entry name" value="Acyl-CoA_Oxase/DH_mid-dom"/>
</dbReference>
<keyword evidence="4 5" id="KW-0274">FAD</keyword>
<dbReference type="InterPro" id="IPR013786">
    <property type="entry name" value="AcylCoA_DH/ox_N"/>
</dbReference>
<dbReference type="PANTHER" id="PTHR43884">
    <property type="entry name" value="ACYL-COA DEHYDROGENASE"/>
    <property type="match status" value="1"/>
</dbReference>